<gene>
    <name evidence="2" type="ORF">Tco_0726030</name>
</gene>
<dbReference type="SUPFAM" id="SSF56672">
    <property type="entry name" value="DNA/RNA polymerases"/>
    <property type="match status" value="1"/>
</dbReference>
<accession>A0ABQ4YED3</accession>
<dbReference type="Gene3D" id="3.10.10.10">
    <property type="entry name" value="HIV Type 1 Reverse Transcriptase, subunit A, domain 1"/>
    <property type="match status" value="1"/>
</dbReference>
<dbReference type="EMBL" id="BQNB010010354">
    <property type="protein sequence ID" value="GJS76149.1"/>
    <property type="molecule type" value="Genomic_DNA"/>
</dbReference>
<evidence type="ECO:0008006" key="4">
    <source>
        <dbReference type="Google" id="ProtNLM"/>
    </source>
</evidence>
<organism evidence="2 3">
    <name type="scientific">Tanacetum coccineum</name>
    <dbReference type="NCBI Taxonomy" id="301880"/>
    <lineage>
        <taxon>Eukaryota</taxon>
        <taxon>Viridiplantae</taxon>
        <taxon>Streptophyta</taxon>
        <taxon>Embryophyta</taxon>
        <taxon>Tracheophyta</taxon>
        <taxon>Spermatophyta</taxon>
        <taxon>Magnoliopsida</taxon>
        <taxon>eudicotyledons</taxon>
        <taxon>Gunneridae</taxon>
        <taxon>Pentapetalae</taxon>
        <taxon>asterids</taxon>
        <taxon>campanulids</taxon>
        <taxon>Asterales</taxon>
        <taxon>Asteraceae</taxon>
        <taxon>Asteroideae</taxon>
        <taxon>Anthemideae</taxon>
        <taxon>Anthemidinae</taxon>
        <taxon>Tanacetum</taxon>
    </lineage>
</organism>
<dbReference type="PANTHER" id="PTHR15503">
    <property type="entry name" value="LDOC1 RELATED"/>
    <property type="match status" value="1"/>
</dbReference>
<dbReference type="Proteomes" id="UP001151760">
    <property type="component" value="Unassembled WGS sequence"/>
</dbReference>
<reference evidence="2" key="1">
    <citation type="journal article" date="2022" name="Int. J. Mol. Sci.">
        <title>Draft Genome of Tanacetum Coccineum: Genomic Comparison of Closely Related Tanacetum-Family Plants.</title>
        <authorList>
            <person name="Yamashiro T."/>
            <person name="Shiraishi A."/>
            <person name="Nakayama K."/>
            <person name="Satake H."/>
        </authorList>
    </citation>
    <scope>NUCLEOTIDE SEQUENCE</scope>
</reference>
<dbReference type="PANTHER" id="PTHR15503:SF45">
    <property type="entry name" value="RNA-DIRECTED DNA POLYMERASE HOMOLOG"/>
    <property type="match status" value="1"/>
</dbReference>
<proteinExistence type="predicted"/>
<evidence type="ECO:0000313" key="2">
    <source>
        <dbReference type="EMBL" id="GJS76149.1"/>
    </source>
</evidence>
<name>A0ABQ4YED3_9ASTR</name>
<protein>
    <recommendedName>
        <fullName evidence="4">Reverse transcriptase domain-containing protein</fullName>
    </recommendedName>
</protein>
<evidence type="ECO:0000256" key="1">
    <source>
        <dbReference type="SAM" id="MobiDB-lite"/>
    </source>
</evidence>
<feature type="compositionally biased region" description="Basic and acidic residues" evidence="1">
    <location>
        <begin position="78"/>
        <end position="90"/>
    </location>
</feature>
<evidence type="ECO:0000313" key="3">
    <source>
        <dbReference type="Proteomes" id="UP001151760"/>
    </source>
</evidence>
<reference evidence="2" key="2">
    <citation type="submission" date="2022-01" db="EMBL/GenBank/DDBJ databases">
        <authorList>
            <person name="Yamashiro T."/>
            <person name="Shiraishi A."/>
            <person name="Satake H."/>
            <person name="Nakayama K."/>
        </authorList>
    </citation>
    <scope>NUCLEOTIDE SEQUENCE</scope>
</reference>
<sequence length="212" mass="24409">MITTNNRIEGKKPSGLMLPPQLKTIGMLETFSCVKDAPYITQDLALSSVIFAARERALQKLVPKSKQQCPHKSILTEGQERLPRPERSHGFPEELPDLPPVHQVEFQIDLMPGAAPVAQAPYRLTPSEMQELSDQLQELIDREPGAFIRRHTGSYYPKRYWELLPKEILRDITQRDTGRYYPKRYWELLPKEILEAIIQRDTGISYGKIEVT</sequence>
<dbReference type="InterPro" id="IPR032567">
    <property type="entry name" value="RTL1-rel"/>
</dbReference>
<comment type="caution">
    <text evidence="2">The sequence shown here is derived from an EMBL/GenBank/DDBJ whole genome shotgun (WGS) entry which is preliminary data.</text>
</comment>
<keyword evidence="3" id="KW-1185">Reference proteome</keyword>
<dbReference type="InterPro" id="IPR043502">
    <property type="entry name" value="DNA/RNA_pol_sf"/>
</dbReference>
<feature type="region of interest" description="Disordered" evidence="1">
    <location>
        <begin position="68"/>
        <end position="90"/>
    </location>
</feature>